<dbReference type="Proteomes" id="UP000198816">
    <property type="component" value="Unassembled WGS sequence"/>
</dbReference>
<proteinExistence type="predicted"/>
<dbReference type="AlphaFoldDB" id="A0A1H3A766"/>
<accession>A0A1H3A766</accession>
<gene>
    <name evidence="1" type="ORF">SAMN05421783_118104</name>
</gene>
<reference evidence="2" key="1">
    <citation type="submission" date="2016-10" db="EMBL/GenBank/DDBJ databases">
        <authorList>
            <person name="Varghese N."/>
            <person name="Submissions S."/>
        </authorList>
    </citation>
    <scope>NUCLEOTIDE SEQUENCE [LARGE SCALE GENOMIC DNA]</scope>
    <source>
        <strain evidence="2">DSM 217</strain>
    </source>
</reference>
<protein>
    <submittedName>
        <fullName evidence="1">Uncharacterized protein</fullName>
    </submittedName>
</protein>
<dbReference type="OrthoDB" id="532567at2"/>
<name>A0A1H3A766_THIRO</name>
<dbReference type="STRING" id="1058.SAMN05421783_118104"/>
<organism evidence="1 2">
    <name type="scientific">Thiocapsa roseopersicina</name>
    <dbReference type="NCBI Taxonomy" id="1058"/>
    <lineage>
        <taxon>Bacteria</taxon>
        <taxon>Pseudomonadati</taxon>
        <taxon>Pseudomonadota</taxon>
        <taxon>Gammaproteobacteria</taxon>
        <taxon>Chromatiales</taxon>
        <taxon>Chromatiaceae</taxon>
        <taxon>Thiocapsa</taxon>
    </lineage>
</organism>
<keyword evidence="2" id="KW-1185">Reference proteome</keyword>
<evidence type="ECO:0000313" key="2">
    <source>
        <dbReference type="Proteomes" id="UP000198816"/>
    </source>
</evidence>
<dbReference type="EMBL" id="FNNZ01000018">
    <property type="protein sequence ID" value="SDX25590.1"/>
    <property type="molecule type" value="Genomic_DNA"/>
</dbReference>
<sequence>MKKAKLEGDDMRPEYKREDLGVGVRGKYYDSYVESHNLVLLRPEVAEAFPTEEAVNDALLSLIRIAKASAGLTIGSAPTQNRASSPEQ</sequence>
<evidence type="ECO:0000313" key="1">
    <source>
        <dbReference type="EMBL" id="SDX25590.1"/>
    </source>
</evidence>